<dbReference type="AlphaFoldDB" id="A0A5M7C1Y9"/>
<comment type="caution">
    <text evidence="2">The sequence shown here is derived from an EMBL/GenBank/DDBJ whole genome shotgun (WGS) entry which is preliminary data.</text>
</comment>
<reference evidence="2 3" key="1">
    <citation type="submission" date="2019-09" db="EMBL/GenBank/DDBJ databases">
        <title>Draft genome sequence of the thermophilic Saccharopolyspora hirsuta VKM Ac-666T.</title>
        <authorList>
            <person name="Lobastova T.G."/>
            <person name="Fokina V."/>
            <person name="Bragin E.Y."/>
            <person name="Shtratnikova V.Y."/>
            <person name="Starodumova I.P."/>
            <person name="Tarlachkov S.V."/>
            <person name="Donova M.V."/>
        </authorList>
    </citation>
    <scope>NUCLEOTIDE SEQUENCE [LARGE SCALE GENOMIC DNA]</scope>
    <source>
        <strain evidence="2 3">VKM Ac-666</strain>
    </source>
</reference>
<feature type="compositionally biased region" description="Low complexity" evidence="1">
    <location>
        <begin position="69"/>
        <end position="83"/>
    </location>
</feature>
<proteinExistence type="predicted"/>
<gene>
    <name evidence="2" type="ORF">F1721_15075</name>
</gene>
<dbReference type="RefSeq" id="WP_150067278.1">
    <property type="nucleotide sequence ID" value="NZ_JBEPDJ010000008.1"/>
</dbReference>
<accession>A0A5M7C1Y9</accession>
<evidence type="ECO:0000313" key="2">
    <source>
        <dbReference type="EMBL" id="KAA5833591.1"/>
    </source>
</evidence>
<keyword evidence="3" id="KW-1185">Reference proteome</keyword>
<sequence>MNTAFRLLGGAAVLGLGVIAPSILIAPDGLAEPSAEAARGTAGSPGEEGRGASVCRLISFTNPITVECSAGPSGSSADGAESVSVEDGDEDD</sequence>
<evidence type="ECO:0000313" key="3">
    <source>
        <dbReference type="Proteomes" id="UP000323946"/>
    </source>
</evidence>
<protein>
    <submittedName>
        <fullName evidence="2">Uncharacterized protein</fullName>
    </submittedName>
</protein>
<dbReference type="EMBL" id="VWPH01000006">
    <property type="protein sequence ID" value="KAA5833591.1"/>
    <property type="molecule type" value="Genomic_DNA"/>
</dbReference>
<name>A0A5M7C1Y9_SACHI</name>
<feature type="region of interest" description="Disordered" evidence="1">
    <location>
        <begin position="31"/>
        <end position="50"/>
    </location>
</feature>
<dbReference type="OrthoDB" id="9966733at2"/>
<organism evidence="2 3">
    <name type="scientific">Saccharopolyspora hirsuta</name>
    <dbReference type="NCBI Taxonomy" id="1837"/>
    <lineage>
        <taxon>Bacteria</taxon>
        <taxon>Bacillati</taxon>
        <taxon>Actinomycetota</taxon>
        <taxon>Actinomycetes</taxon>
        <taxon>Pseudonocardiales</taxon>
        <taxon>Pseudonocardiaceae</taxon>
        <taxon>Saccharopolyspora</taxon>
    </lineage>
</organism>
<feature type="region of interest" description="Disordered" evidence="1">
    <location>
        <begin position="68"/>
        <end position="92"/>
    </location>
</feature>
<dbReference type="Proteomes" id="UP000323946">
    <property type="component" value="Unassembled WGS sequence"/>
</dbReference>
<evidence type="ECO:0000256" key="1">
    <source>
        <dbReference type="SAM" id="MobiDB-lite"/>
    </source>
</evidence>